<sequence>MDKQTSDTVKIKINGKDRSLSEKKETNDQYQILSWEEKLKAEKEMASAKKEEDDFPWLLPEEDPVFEEDPKVVIPSKKKKLLSNQNVTPFQYSPKKKTKRTLGFPMKQMTTIVLLAVGLGVGFGYIALNFLSNEDMPAATTPTDVIVTDDTEADNPSDQKDDDQPTSTATSTASLQLYAVQGGIFSSKEGAETVAAEIKEKGLASTVIETDGSFTVLAGLGKEKTETSAMNEQYKQQQFPDFWGGKQLSLSISTTKTPEEWVNTITTLAAFSASVTNNQTVNSDELVKIEEKLNAIETGNENEKALIEKLSQASANIKENKGWEAQQSILDVVQTLQGS</sequence>
<proteinExistence type="predicted"/>
<feature type="region of interest" description="Disordered" evidence="1">
    <location>
        <begin position="1"/>
        <end position="26"/>
    </location>
</feature>
<keyword evidence="2" id="KW-0812">Transmembrane</keyword>
<feature type="compositionally biased region" description="Basic and acidic residues" evidence="1">
    <location>
        <begin position="14"/>
        <end position="26"/>
    </location>
</feature>
<gene>
    <name evidence="4" type="ORF">OIH86_06085</name>
</gene>
<accession>A0ABT3DFA4</accession>
<reference evidence="4 5" key="1">
    <citation type="submission" date="2022-10" db="EMBL/GenBank/DDBJ databases">
        <title>Draft genome assembly of moderately radiation resistant bacterium Metabacillus halosaccharovorans.</title>
        <authorList>
            <person name="Pal S."/>
            <person name="Gopinathan A."/>
        </authorList>
    </citation>
    <scope>NUCLEOTIDE SEQUENCE [LARGE SCALE GENOMIC DNA]</scope>
    <source>
        <strain evidence="4 5">VITHBRA001</strain>
    </source>
</reference>
<keyword evidence="5" id="KW-1185">Reference proteome</keyword>
<evidence type="ECO:0000256" key="1">
    <source>
        <dbReference type="SAM" id="MobiDB-lite"/>
    </source>
</evidence>
<comment type="caution">
    <text evidence="4">The sequence shown here is derived from an EMBL/GenBank/DDBJ whole genome shotgun (WGS) entry which is preliminary data.</text>
</comment>
<dbReference type="RefSeq" id="WP_264142053.1">
    <property type="nucleotide sequence ID" value="NZ_JAOYEY010000029.1"/>
</dbReference>
<feature type="domain" description="SPOR" evidence="3">
    <location>
        <begin position="172"/>
        <end position="247"/>
    </location>
</feature>
<organism evidence="4 5">
    <name type="scientific">Metabacillus halosaccharovorans</name>
    <dbReference type="NCBI Taxonomy" id="930124"/>
    <lineage>
        <taxon>Bacteria</taxon>
        <taxon>Bacillati</taxon>
        <taxon>Bacillota</taxon>
        <taxon>Bacilli</taxon>
        <taxon>Bacillales</taxon>
        <taxon>Bacillaceae</taxon>
        <taxon>Metabacillus</taxon>
    </lineage>
</organism>
<dbReference type="InterPro" id="IPR007730">
    <property type="entry name" value="SPOR-like_dom"/>
</dbReference>
<dbReference type="InterPro" id="IPR036680">
    <property type="entry name" value="SPOR-like_sf"/>
</dbReference>
<evidence type="ECO:0000256" key="2">
    <source>
        <dbReference type="SAM" id="Phobius"/>
    </source>
</evidence>
<evidence type="ECO:0000313" key="5">
    <source>
        <dbReference type="Proteomes" id="UP001526147"/>
    </source>
</evidence>
<dbReference type="Gene3D" id="3.30.70.1070">
    <property type="entry name" value="Sporulation related repeat"/>
    <property type="match status" value="1"/>
</dbReference>
<keyword evidence="2" id="KW-1133">Transmembrane helix</keyword>
<feature type="region of interest" description="Disordered" evidence="1">
    <location>
        <begin position="148"/>
        <end position="172"/>
    </location>
</feature>
<feature type="transmembrane region" description="Helical" evidence="2">
    <location>
        <begin position="109"/>
        <end position="128"/>
    </location>
</feature>
<evidence type="ECO:0000313" key="4">
    <source>
        <dbReference type="EMBL" id="MCV9885216.1"/>
    </source>
</evidence>
<dbReference type="EMBL" id="JAOYEY010000029">
    <property type="protein sequence ID" value="MCV9885216.1"/>
    <property type="molecule type" value="Genomic_DNA"/>
</dbReference>
<evidence type="ECO:0000259" key="3">
    <source>
        <dbReference type="PROSITE" id="PS51724"/>
    </source>
</evidence>
<dbReference type="Proteomes" id="UP001526147">
    <property type="component" value="Unassembled WGS sequence"/>
</dbReference>
<dbReference type="SUPFAM" id="SSF110997">
    <property type="entry name" value="Sporulation related repeat"/>
    <property type="match status" value="1"/>
</dbReference>
<keyword evidence="2" id="KW-0472">Membrane</keyword>
<protein>
    <submittedName>
        <fullName evidence="4">SPOR domain-containing protein</fullName>
    </submittedName>
</protein>
<dbReference type="PROSITE" id="PS51724">
    <property type="entry name" value="SPOR"/>
    <property type="match status" value="1"/>
</dbReference>
<name>A0ABT3DFA4_9BACI</name>
<dbReference type="Pfam" id="PF05036">
    <property type="entry name" value="SPOR"/>
    <property type="match status" value="1"/>
</dbReference>